<dbReference type="Pfam" id="PF05015">
    <property type="entry name" value="HigB-like_toxin"/>
    <property type="match status" value="1"/>
</dbReference>
<dbReference type="InterPro" id="IPR007711">
    <property type="entry name" value="HigB-1"/>
</dbReference>
<dbReference type="Gene3D" id="3.30.2310.20">
    <property type="entry name" value="RelE-like"/>
    <property type="match status" value="1"/>
</dbReference>
<dbReference type="AlphaFoldDB" id="A0A211ZQC2"/>
<keyword evidence="2" id="KW-1185">Reference proteome</keyword>
<dbReference type="RefSeq" id="WP_088150819.1">
    <property type="nucleotide sequence ID" value="NZ_NHON01000013.1"/>
</dbReference>
<dbReference type="Proteomes" id="UP000196655">
    <property type="component" value="Unassembled WGS sequence"/>
</dbReference>
<reference evidence="2" key="1">
    <citation type="submission" date="2017-05" db="EMBL/GenBank/DDBJ databases">
        <authorList>
            <person name="Macchi M."/>
            <person name="Festa S."/>
            <person name="Coppotelli B.M."/>
            <person name="Morelli I.S."/>
        </authorList>
    </citation>
    <scope>NUCLEOTIDE SEQUENCE [LARGE SCALE GENOMIC DNA]</scope>
    <source>
        <strain evidence="2">I</strain>
    </source>
</reference>
<dbReference type="PANTHER" id="PTHR40266:SF2">
    <property type="entry name" value="TOXIN HIGB-1"/>
    <property type="match status" value="1"/>
</dbReference>
<evidence type="ECO:0000313" key="1">
    <source>
        <dbReference type="EMBL" id="OWJ67478.1"/>
    </source>
</evidence>
<proteinExistence type="predicted"/>
<dbReference type="PANTHER" id="PTHR40266">
    <property type="entry name" value="TOXIN HIGB-1"/>
    <property type="match status" value="1"/>
</dbReference>
<sequence length="93" mass="10632">MIKSFANARTEKIARSIAVKGVPADSLRRAVTKLFLLDTVTRLDDLRVPPGNRLEALKGDRKGQHSIRVNDQFRICFAWRDGDAYDVEFVDYH</sequence>
<protein>
    <submittedName>
        <fullName evidence="1">Killer protein</fullName>
    </submittedName>
</protein>
<name>A0A211ZQC2_9PROT</name>
<dbReference type="OrthoDB" id="9801102at2"/>
<gene>
    <name evidence="1" type="ORF">BWR60_09745</name>
</gene>
<dbReference type="SUPFAM" id="SSF143011">
    <property type="entry name" value="RelE-like"/>
    <property type="match status" value="1"/>
</dbReference>
<evidence type="ECO:0000313" key="2">
    <source>
        <dbReference type="Proteomes" id="UP000196655"/>
    </source>
</evidence>
<accession>A0A211ZQC2</accession>
<dbReference type="EMBL" id="NHON01000013">
    <property type="protein sequence ID" value="OWJ67478.1"/>
    <property type="molecule type" value="Genomic_DNA"/>
</dbReference>
<organism evidence="1 2">
    <name type="scientific">Inquilinus limosus</name>
    <dbReference type="NCBI Taxonomy" id="171674"/>
    <lineage>
        <taxon>Bacteria</taxon>
        <taxon>Pseudomonadati</taxon>
        <taxon>Pseudomonadota</taxon>
        <taxon>Alphaproteobacteria</taxon>
        <taxon>Rhodospirillales</taxon>
        <taxon>Rhodospirillaceae</taxon>
        <taxon>Inquilinus</taxon>
    </lineage>
</organism>
<dbReference type="InterPro" id="IPR035093">
    <property type="entry name" value="RelE/ParE_toxin_dom_sf"/>
</dbReference>
<comment type="caution">
    <text evidence="1">The sequence shown here is derived from an EMBL/GenBank/DDBJ whole genome shotgun (WGS) entry which is preliminary data.</text>
</comment>